<reference evidence="1 2" key="1">
    <citation type="submission" date="2023-07" db="EMBL/GenBank/DDBJ databases">
        <title>Sorghum-associated microbial communities from plants grown in Nebraska, USA.</title>
        <authorList>
            <person name="Schachtman D."/>
        </authorList>
    </citation>
    <scope>NUCLEOTIDE SEQUENCE [LARGE SCALE GENOMIC DNA]</scope>
    <source>
        <strain evidence="1 2">BE57</strain>
    </source>
</reference>
<comment type="caution">
    <text evidence="1">The sequence shown here is derived from an EMBL/GenBank/DDBJ whole genome shotgun (WGS) entry which is preliminary data.</text>
</comment>
<dbReference type="EMBL" id="JAVDTI010000003">
    <property type="protein sequence ID" value="MDR6805968.1"/>
    <property type="molecule type" value="Genomic_DNA"/>
</dbReference>
<dbReference type="SUPFAM" id="SSF89807">
    <property type="entry name" value="Dodecin-like"/>
    <property type="match status" value="1"/>
</dbReference>
<dbReference type="Proteomes" id="UP001264980">
    <property type="component" value="Unassembled WGS sequence"/>
</dbReference>
<dbReference type="PANTHER" id="PTHR39324">
    <property type="entry name" value="CALCIUM DODECIN"/>
    <property type="match status" value="1"/>
</dbReference>
<dbReference type="InterPro" id="IPR009923">
    <property type="entry name" value="Dodecin"/>
</dbReference>
<evidence type="ECO:0000313" key="2">
    <source>
        <dbReference type="Proteomes" id="UP001264980"/>
    </source>
</evidence>
<organism evidence="1 2">
    <name type="scientific">Dyadobacter fermentans</name>
    <dbReference type="NCBI Taxonomy" id="94254"/>
    <lineage>
        <taxon>Bacteria</taxon>
        <taxon>Pseudomonadati</taxon>
        <taxon>Bacteroidota</taxon>
        <taxon>Cytophagia</taxon>
        <taxon>Cytophagales</taxon>
        <taxon>Spirosomataceae</taxon>
        <taxon>Dyadobacter</taxon>
    </lineage>
</organism>
<dbReference type="Gene3D" id="3.30.1660.10">
    <property type="entry name" value="Flavin-binding protein dodecin"/>
    <property type="match status" value="1"/>
</dbReference>
<gene>
    <name evidence="1" type="ORF">J2W84_003016</name>
</gene>
<dbReference type="InterPro" id="IPR036694">
    <property type="entry name" value="Dodecin-like_sf"/>
</dbReference>
<protein>
    <submittedName>
        <fullName evidence="1">Flavin-binding protein dodecin</fullName>
    </submittedName>
</protein>
<dbReference type="RefSeq" id="WP_309984356.1">
    <property type="nucleotide sequence ID" value="NZ_JAVDTI010000003.1"/>
</dbReference>
<sequence length="73" mass="8012">MSVIKVIEVMANSTESWEDAAQTAVTHAAQTLKNIRSIYVKELTAVVQEDRITEYRITGKISFELLGSGGPQS</sequence>
<name>A0ABU1QXS9_9BACT</name>
<dbReference type="Pfam" id="PF07311">
    <property type="entry name" value="Dodecin"/>
    <property type="match status" value="1"/>
</dbReference>
<dbReference type="InterPro" id="IPR025543">
    <property type="entry name" value="Dodecin-like"/>
</dbReference>
<evidence type="ECO:0000313" key="1">
    <source>
        <dbReference type="EMBL" id="MDR6805968.1"/>
    </source>
</evidence>
<accession>A0ABU1QXS9</accession>
<dbReference type="PANTHER" id="PTHR39324:SF1">
    <property type="entry name" value="CALCIUM DODECIN"/>
    <property type="match status" value="1"/>
</dbReference>
<proteinExistence type="predicted"/>
<keyword evidence="2" id="KW-1185">Reference proteome</keyword>